<dbReference type="EMBL" id="JAPMSZ010000010">
    <property type="protein sequence ID" value="KAJ5086588.1"/>
    <property type="molecule type" value="Genomic_DNA"/>
</dbReference>
<evidence type="ECO:0000259" key="2">
    <source>
        <dbReference type="PROSITE" id="PS50011"/>
    </source>
</evidence>
<dbReference type="AlphaFoldDB" id="A0A9W9ERC2"/>
<keyword evidence="4" id="KW-1185">Reference proteome</keyword>
<evidence type="ECO:0000313" key="3">
    <source>
        <dbReference type="EMBL" id="KAJ5086588.1"/>
    </source>
</evidence>
<accession>A0A9W9ERC2</accession>
<protein>
    <submittedName>
        <fullName evidence="3">P21-activated kinase 1</fullName>
    </submittedName>
</protein>
<reference evidence="3" key="2">
    <citation type="journal article" date="2023" name="IMA Fungus">
        <title>Comparative genomic study of the Penicillium genus elucidates a diverse pangenome and 15 lateral gene transfer events.</title>
        <authorList>
            <person name="Petersen C."/>
            <person name="Sorensen T."/>
            <person name="Nielsen M.R."/>
            <person name="Sondergaard T.E."/>
            <person name="Sorensen J.L."/>
            <person name="Fitzpatrick D.A."/>
            <person name="Frisvad J.C."/>
            <person name="Nielsen K.L."/>
        </authorList>
    </citation>
    <scope>NUCLEOTIDE SEQUENCE</scope>
    <source>
        <strain evidence="3">IBT 34128</strain>
    </source>
</reference>
<dbReference type="Pfam" id="PF00069">
    <property type="entry name" value="Pkinase"/>
    <property type="match status" value="1"/>
</dbReference>
<dbReference type="PROSITE" id="PS50011">
    <property type="entry name" value="PROTEIN_KINASE_DOM"/>
    <property type="match status" value="1"/>
</dbReference>
<keyword evidence="3" id="KW-0808">Transferase</keyword>
<dbReference type="InterPro" id="IPR011009">
    <property type="entry name" value="Kinase-like_dom_sf"/>
</dbReference>
<organism evidence="3 4">
    <name type="scientific">Penicillium alfredii</name>
    <dbReference type="NCBI Taxonomy" id="1506179"/>
    <lineage>
        <taxon>Eukaryota</taxon>
        <taxon>Fungi</taxon>
        <taxon>Dikarya</taxon>
        <taxon>Ascomycota</taxon>
        <taxon>Pezizomycotina</taxon>
        <taxon>Eurotiomycetes</taxon>
        <taxon>Eurotiomycetidae</taxon>
        <taxon>Eurotiales</taxon>
        <taxon>Aspergillaceae</taxon>
        <taxon>Penicillium</taxon>
    </lineage>
</organism>
<keyword evidence="1" id="KW-0732">Signal</keyword>
<evidence type="ECO:0000256" key="1">
    <source>
        <dbReference type="SAM" id="SignalP"/>
    </source>
</evidence>
<evidence type="ECO:0000313" key="4">
    <source>
        <dbReference type="Proteomes" id="UP001141434"/>
    </source>
</evidence>
<dbReference type="RefSeq" id="XP_056508713.1">
    <property type="nucleotide sequence ID" value="XM_056658420.1"/>
</dbReference>
<feature type="signal peptide" evidence="1">
    <location>
        <begin position="1"/>
        <end position="24"/>
    </location>
</feature>
<dbReference type="GeneID" id="81397589"/>
<dbReference type="SUPFAM" id="SSF56112">
    <property type="entry name" value="Protein kinase-like (PK-like)"/>
    <property type="match status" value="1"/>
</dbReference>
<comment type="caution">
    <text evidence="3">The sequence shown here is derived from an EMBL/GenBank/DDBJ whole genome shotgun (WGS) entry which is preliminary data.</text>
</comment>
<proteinExistence type="predicted"/>
<dbReference type="Gene3D" id="1.10.510.10">
    <property type="entry name" value="Transferase(Phosphotransferase) domain 1"/>
    <property type="match status" value="1"/>
</dbReference>
<reference evidence="3" key="1">
    <citation type="submission" date="2022-11" db="EMBL/GenBank/DDBJ databases">
        <authorList>
            <person name="Petersen C."/>
        </authorList>
    </citation>
    <scope>NUCLEOTIDE SEQUENCE</scope>
    <source>
        <strain evidence="3">IBT 34128</strain>
    </source>
</reference>
<dbReference type="Proteomes" id="UP001141434">
    <property type="component" value="Unassembled WGS sequence"/>
</dbReference>
<feature type="chain" id="PRO_5040894845" evidence="1">
    <location>
        <begin position="25"/>
        <end position="381"/>
    </location>
</feature>
<name>A0A9W9ERC2_9EURO</name>
<dbReference type="GO" id="GO:0005524">
    <property type="term" value="F:ATP binding"/>
    <property type="evidence" value="ECO:0007669"/>
    <property type="project" value="InterPro"/>
</dbReference>
<dbReference type="InterPro" id="IPR000719">
    <property type="entry name" value="Prot_kinase_dom"/>
</dbReference>
<feature type="domain" description="Protein kinase" evidence="2">
    <location>
        <begin position="99"/>
        <end position="371"/>
    </location>
</feature>
<keyword evidence="3" id="KW-0418">Kinase</keyword>
<gene>
    <name evidence="3" type="ORF">NUU61_007895</name>
</gene>
<dbReference type="GO" id="GO:0004672">
    <property type="term" value="F:protein kinase activity"/>
    <property type="evidence" value="ECO:0007669"/>
    <property type="project" value="InterPro"/>
</dbReference>
<sequence>MGVLHKPGLAILSILLLLTSVIYSAPTESLNQLYARDNLPDAIANWDVWQKYTDYINKHKPKDIRTPDDVPFGNCKPQEGYCNSYVENCEEDRADKVEYHMETKIGYSDGGDIWDGTMTSEGQKANVMISNSTNYPGRILQSAELQRLIKSPRVHGIDDWFYDIHRKTAYQIMPQIPGDMLGVPDTAKELAKDPSKVNQAIIQVLEGVQAIHRTKVNRYAIWHGNLTLYNVLDMGDDQYQLWFFHTATSEPSSTDYWIGKPGHMAPEKVKLQPFGRKVDWWAVMWMWLQLSYYDQLSDETKLLDLWKALVGEGTKLLTPDETRDVLRKKIPDLAKDDDENKDKVNLAAISLCGDPKERASVGEALRKLKALKIATAKRPAN</sequence>